<evidence type="ECO:0000313" key="2">
    <source>
        <dbReference type="Proteomes" id="UP000265520"/>
    </source>
</evidence>
<evidence type="ECO:0000313" key="1">
    <source>
        <dbReference type="EMBL" id="MCI79342.1"/>
    </source>
</evidence>
<accession>A0A392UW43</accession>
<keyword evidence="2" id="KW-1185">Reference proteome</keyword>
<name>A0A392UW43_9FABA</name>
<dbReference type="Proteomes" id="UP000265520">
    <property type="component" value="Unassembled WGS sequence"/>
</dbReference>
<feature type="non-terminal residue" evidence="1">
    <location>
        <position position="56"/>
    </location>
</feature>
<sequence>MDQSLVDPGMIGARLDREDHDSILHNYDWEGAETTLCQNCRPNQIRQSSNGPDTDG</sequence>
<reference evidence="1 2" key="1">
    <citation type="journal article" date="2018" name="Front. Plant Sci.">
        <title>Red Clover (Trifolium pratense) and Zigzag Clover (T. medium) - A Picture of Genomic Similarities and Differences.</title>
        <authorList>
            <person name="Dluhosova J."/>
            <person name="Istvanek J."/>
            <person name="Nedelnik J."/>
            <person name="Repkova J."/>
        </authorList>
    </citation>
    <scope>NUCLEOTIDE SEQUENCE [LARGE SCALE GENOMIC DNA]</scope>
    <source>
        <strain evidence="2">cv. 10/8</strain>
        <tissue evidence="1">Leaf</tissue>
    </source>
</reference>
<proteinExistence type="predicted"/>
<comment type="caution">
    <text evidence="1">The sequence shown here is derived from an EMBL/GenBank/DDBJ whole genome shotgun (WGS) entry which is preliminary data.</text>
</comment>
<organism evidence="1 2">
    <name type="scientific">Trifolium medium</name>
    <dbReference type="NCBI Taxonomy" id="97028"/>
    <lineage>
        <taxon>Eukaryota</taxon>
        <taxon>Viridiplantae</taxon>
        <taxon>Streptophyta</taxon>
        <taxon>Embryophyta</taxon>
        <taxon>Tracheophyta</taxon>
        <taxon>Spermatophyta</taxon>
        <taxon>Magnoliopsida</taxon>
        <taxon>eudicotyledons</taxon>
        <taxon>Gunneridae</taxon>
        <taxon>Pentapetalae</taxon>
        <taxon>rosids</taxon>
        <taxon>fabids</taxon>
        <taxon>Fabales</taxon>
        <taxon>Fabaceae</taxon>
        <taxon>Papilionoideae</taxon>
        <taxon>50 kb inversion clade</taxon>
        <taxon>NPAAA clade</taxon>
        <taxon>Hologalegina</taxon>
        <taxon>IRL clade</taxon>
        <taxon>Trifolieae</taxon>
        <taxon>Trifolium</taxon>
    </lineage>
</organism>
<dbReference type="AlphaFoldDB" id="A0A392UW43"/>
<dbReference type="EMBL" id="LXQA010971716">
    <property type="protein sequence ID" value="MCI79342.1"/>
    <property type="molecule type" value="Genomic_DNA"/>
</dbReference>
<protein>
    <submittedName>
        <fullName evidence="1">Uncharacterized protein</fullName>
    </submittedName>
</protein>